<dbReference type="InterPro" id="IPR036388">
    <property type="entry name" value="WH-like_DNA-bd_sf"/>
</dbReference>
<name>Q0ANJ8_MARMM</name>
<dbReference type="eggNOG" id="COG0583">
    <property type="taxonomic scope" value="Bacteria"/>
</dbReference>
<organism evidence="7 8">
    <name type="scientific">Maricaulis maris (strain MCS10)</name>
    <name type="common">Caulobacter maris</name>
    <dbReference type="NCBI Taxonomy" id="394221"/>
    <lineage>
        <taxon>Bacteria</taxon>
        <taxon>Pseudomonadati</taxon>
        <taxon>Pseudomonadota</taxon>
        <taxon>Alphaproteobacteria</taxon>
        <taxon>Maricaulales</taxon>
        <taxon>Maricaulaceae</taxon>
        <taxon>Maricaulis</taxon>
    </lineage>
</organism>
<dbReference type="InterPro" id="IPR036390">
    <property type="entry name" value="WH_DNA-bd_sf"/>
</dbReference>
<dbReference type="PANTHER" id="PTHR30537:SF5">
    <property type="entry name" value="HTH-TYPE TRANSCRIPTIONAL ACTIVATOR TTDR-RELATED"/>
    <property type="match status" value="1"/>
</dbReference>
<dbReference type="Pfam" id="PF00126">
    <property type="entry name" value="HTH_1"/>
    <property type="match status" value="1"/>
</dbReference>
<evidence type="ECO:0000313" key="7">
    <source>
        <dbReference type="EMBL" id="ABI66139.1"/>
    </source>
</evidence>
<dbReference type="SUPFAM" id="SSF46785">
    <property type="entry name" value="Winged helix' DNA-binding domain"/>
    <property type="match status" value="1"/>
</dbReference>
<evidence type="ECO:0000256" key="5">
    <source>
        <dbReference type="SAM" id="MobiDB-lite"/>
    </source>
</evidence>
<evidence type="ECO:0000313" key="8">
    <source>
        <dbReference type="Proteomes" id="UP000001964"/>
    </source>
</evidence>
<dbReference type="GO" id="GO:0006351">
    <property type="term" value="P:DNA-templated transcription"/>
    <property type="evidence" value="ECO:0007669"/>
    <property type="project" value="TreeGrafter"/>
</dbReference>
<dbReference type="OrthoDB" id="9813056at2"/>
<protein>
    <submittedName>
        <fullName evidence="7">Transcriptional regulator, LysR family</fullName>
    </submittedName>
</protein>
<feature type="region of interest" description="Disordered" evidence="5">
    <location>
        <begin position="195"/>
        <end position="215"/>
    </location>
</feature>
<dbReference type="HOGENOM" id="CLU_039613_16_4_5"/>
<keyword evidence="8" id="KW-1185">Reference proteome</keyword>
<keyword evidence="3" id="KW-0238">DNA-binding</keyword>
<dbReference type="GO" id="GO:0003700">
    <property type="term" value="F:DNA-binding transcription factor activity"/>
    <property type="evidence" value="ECO:0007669"/>
    <property type="project" value="InterPro"/>
</dbReference>
<comment type="similarity">
    <text evidence="1">Belongs to the LysR transcriptional regulatory family.</text>
</comment>
<dbReference type="PANTHER" id="PTHR30537">
    <property type="entry name" value="HTH-TYPE TRANSCRIPTIONAL REGULATOR"/>
    <property type="match status" value="1"/>
</dbReference>
<dbReference type="AlphaFoldDB" id="Q0ANJ8"/>
<dbReference type="SUPFAM" id="SSF53850">
    <property type="entry name" value="Periplasmic binding protein-like II"/>
    <property type="match status" value="1"/>
</dbReference>
<dbReference type="GO" id="GO:0043565">
    <property type="term" value="F:sequence-specific DNA binding"/>
    <property type="evidence" value="ECO:0007669"/>
    <property type="project" value="TreeGrafter"/>
</dbReference>
<dbReference type="EMBL" id="CP000449">
    <property type="protein sequence ID" value="ABI66139.1"/>
    <property type="molecule type" value="Genomic_DNA"/>
</dbReference>
<evidence type="ECO:0000256" key="3">
    <source>
        <dbReference type="ARBA" id="ARBA00023125"/>
    </source>
</evidence>
<dbReference type="Pfam" id="PF03466">
    <property type="entry name" value="LysR_substrate"/>
    <property type="match status" value="1"/>
</dbReference>
<dbReference type="RefSeq" id="WP_011643784.1">
    <property type="nucleotide sequence ID" value="NC_008347.1"/>
</dbReference>
<dbReference type="PROSITE" id="PS50931">
    <property type="entry name" value="HTH_LYSR"/>
    <property type="match status" value="1"/>
</dbReference>
<evidence type="ECO:0000259" key="6">
    <source>
        <dbReference type="PROSITE" id="PS50931"/>
    </source>
</evidence>
<dbReference type="CDD" id="cd08422">
    <property type="entry name" value="PBP2_CrgA_like"/>
    <property type="match status" value="1"/>
</dbReference>
<dbReference type="InterPro" id="IPR058163">
    <property type="entry name" value="LysR-type_TF_proteobact-type"/>
</dbReference>
<reference evidence="7 8" key="1">
    <citation type="submission" date="2006-08" db="EMBL/GenBank/DDBJ databases">
        <title>Complete sequence of Maricaulis maris MCS10.</title>
        <authorList>
            <consortium name="US DOE Joint Genome Institute"/>
            <person name="Copeland A."/>
            <person name="Lucas S."/>
            <person name="Lapidus A."/>
            <person name="Barry K."/>
            <person name="Detter J.C."/>
            <person name="Glavina del Rio T."/>
            <person name="Hammon N."/>
            <person name="Israni S."/>
            <person name="Dalin E."/>
            <person name="Tice H."/>
            <person name="Pitluck S."/>
            <person name="Saunders E."/>
            <person name="Brettin T."/>
            <person name="Bruce D."/>
            <person name="Han C."/>
            <person name="Tapia R."/>
            <person name="Gilna P."/>
            <person name="Schmutz J."/>
            <person name="Larimer F."/>
            <person name="Land M."/>
            <person name="Hauser L."/>
            <person name="Kyrpides N."/>
            <person name="Mikhailova N."/>
            <person name="Viollier P."/>
            <person name="Stephens C."/>
            <person name="Richardson P."/>
        </authorList>
    </citation>
    <scope>NUCLEOTIDE SEQUENCE [LARGE SCALE GENOMIC DNA]</scope>
    <source>
        <strain evidence="7 8">MCS10</strain>
    </source>
</reference>
<dbReference type="InterPro" id="IPR005119">
    <property type="entry name" value="LysR_subst-bd"/>
</dbReference>
<proteinExistence type="inferred from homology"/>
<sequence length="310" mass="33437">MDTNGVRLFVLAADLLNISAAGRQLGLAPAVASARLAKLEHQIGADLLHRSTRKVSLSLEGMEFLPFAREILAQEDAANAALGNGRMDVSGTLRFAASSTFVQLHIAPILPEFLDRHPLLHLDLKLSDTQMDLIEGGFDLALRNYAIRDSSLRARKLADDQRILCASPDYLARHGTPTSAADLVDHQLIGFSNGPPRTLSTKAGEPSGSFPPVGSKPRIICDDGASMRLAARAGAGIAMSSVWSLYQDIQEGSLVRVLPDYEIDDGSAIWLVYPKSNVLTAKVRVFIDYLAEKIGKSPDWERLGTIGPAT</sequence>
<dbReference type="InterPro" id="IPR000847">
    <property type="entry name" value="LysR_HTH_N"/>
</dbReference>
<gene>
    <name evidence="7" type="ordered locus">Mmar10_1847</name>
</gene>
<accession>Q0ANJ8</accession>
<evidence type="ECO:0000256" key="2">
    <source>
        <dbReference type="ARBA" id="ARBA00023015"/>
    </source>
</evidence>
<feature type="domain" description="HTH lysR-type" evidence="6">
    <location>
        <begin position="1"/>
        <end position="58"/>
    </location>
</feature>
<keyword evidence="2" id="KW-0805">Transcription regulation</keyword>
<dbReference type="Proteomes" id="UP000001964">
    <property type="component" value="Chromosome"/>
</dbReference>
<evidence type="ECO:0000256" key="4">
    <source>
        <dbReference type="ARBA" id="ARBA00023163"/>
    </source>
</evidence>
<evidence type="ECO:0000256" key="1">
    <source>
        <dbReference type="ARBA" id="ARBA00009437"/>
    </source>
</evidence>
<dbReference type="KEGG" id="mmr:Mmar10_1847"/>
<dbReference type="Gene3D" id="3.40.190.290">
    <property type="match status" value="1"/>
</dbReference>
<keyword evidence="4" id="KW-0804">Transcription</keyword>
<dbReference type="Gene3D" id="1.10.10.10">
    <property type="entry name" value="Winged helix-like DNA-binding domain superfamily/Winged helix DNA-binding domain"/>
    <property type="match status" value="1"/>
</dbReference>
<dbReference type="STRING" id="394221.Mmar10_1847"/>